<proteinExistence type="predicted"/>
<feature type="region of interest" description="Disordered" evidence="1">
    <location>
        <begin position="41"/>
        <end position="95"/>
    </location>
</feature>
<feature type="compositionally biased region" description="Low complexity" evidence="1">
    <location>
        <begin position="41"/>
        <end position="53"/>
    </location>
</feature>
<protein>
    <submittedName>
        <fullName evidence="2">Uncharacterized protein</fullName>
    </submittedName>
</protein>
<gene>
    <name evidence="2" type="ORF">CSHISOI_11455</name>
</gene>
<organism evidence="2 3">
    <name type="scientific">Colletotrichum shisoi</name>
    <dbReference type="NCBI Taxonomy" id="2078593"/>
    <lineage>
        <taxon>Eukaryota</taxon>
        <taxon>Fungi</taxon>
        <taxon>Dikarya</taxon>
        <taxon>Ascomycota</taxon>
        <taxon>Pezizomycotina</taxon>
        <taxon>Sordariomycetes</taxon>
        <taxon>Hypocreomycetidae</taxon>
        <taxon>Glomerellales</taxon>
        <taxon>Glomerellaceae</taxon>
        <taxon>Colletotrichum</taxon>
        <taxon>Colletotrichum destructivum species complex</taxon>
    </lineage>
</organism>
<feature type="compositionally biased region" description="Basic and acidic residues" evidence="1">
    <location>
        <begin position="79"/>
        <end position="95"/>
    </location>
</feature>
<name>A0A5Q4BBR4_9PEZI</name>
<keyword evidence="3" id="KW-1185">Reference proteome</keyword>
<dbReference type="OrthoDB" id="3266505at2759"/>
<sequence>MAPEIGSLRALANGESQFVGSSSGVYFINTVKRAFATPDATAADANQHAAAAEPSDDPSPEDCIVGGGEDADITAPGPRPEHEETTRTSAQSDDH</sequence>
<evidence type="ECO:0000313" key="2">
    <source>
        <dbReference type="EMBL" id="TQN63999.1"/>
    </source>
</evidence>
<reference evidence="2 3" key="1">
    <citation type="journal article" date="2019" name="Sci. Rep.">
        <title>Colletotrichum shisoi sp. nov., an anthracnose pathogen of Perilla frutescens in Japan: molecular phylogenetic, morphological and genomic evidence.</title>
        <authorList>
            <person name="Gan P."/>
            <person name="Tsushima A."/>
            <person name="Hiroyama R."/>
            <person name="Narusaka M."/>
            <person name="Takano Y."/>
            <person name="Narusaka Y."/>
            <person name="Kawaradani M."/>
            <person name="Damm U."/>
            <person name="Shirasu K."/>
        </authorList>
    </citation>
    <scope>NUCLEOTIDE SEQUENCE [LARGE SCALE GENOMIC DNA]</scope>
    <source>
        <strain evidence="2 3">PG-2018a</strain>
    </source>
</reference>
<accession>A0A5Q4BBR4</accession>
<dbReference type="EMBL" id="PUHP01003089">
    <property type="protein sequence ID" value="TQN63999.1"/>
    <property type="molecule type" value="Genomic_DNA"/>
</dbReference>
<evidence type="ECO:0000313" key="3">
    <source>
        <dbReference type="Proteomes" id="UP000326340"/>
    </source>
</evidence>
<dbReference type="AlphaFoldDB" id="A0A5Q4BBR4"/>
<dbReference type="Proteomes" id="UP000326340">
    <property type="component" value="Unassembled WGS sequence"/>
</dbReference>
<feature type="non-terminal residue" evidence="2">
    <location>
        <position position="95"/>
    </location>
</feature>
<comment type="caution">
    <text evidence="2">The sequence shown here is derived from an EMBL/GenBank/DDBJ whole genome shotgun (WGS) entry which is preliminary data.</text>
</comment>
<evidence type="ECO:0000256" key="1">
    <source>
        <dbReference type="SAM" id="MobiDB-lite"/>
    </source>
</evidence>